<organism evidence="4 5">
    <name type="scientific">Aestuariirhabdus litorea</name>
    <dbReference type="NCBI Taxonomy" id="2528527"/>
    <lineage>
        <taxon>Bacteria</taxon>
        <taxon>Pseudomonadati</taxon>
        <taxon>Pseudomonadota</taxon>
        <taxon>Gammaproteobacteria</taxon>
        <taxon>Oceanospirillales</taxon>
        <taxon>Aestuariirhabdaceae</taxon>
        <taxon>Aestuariirhabdus</taxon>
    </lineage>
</organism>
<sequence length="469" mass="51621">MNIKSSAFCHALPSYKGVDPMSLFNKTLLSSAITALVASTSCSVSANLLEDSTLDIKLRNAYFSKTDKYNGVEELDAGKTKIRQWAQGVEINAVSGYLGTDDFGIGADASYYGVAKLSGDNSNTGGDLLNFNSRGTDMNGYSKLGQGLVKLKALDMVNLSAGRMLLDNPIIASSGSRVTPSSFEAVQGSVEVAGARFWAVRANEWSKRNQSGFNDFVTGDSSVDIDNITAYGVAYEHESGLGFELAQGTSKDYIQKTMLDVYYSFKLGEDRSIDLDAQYYTFEDDGNKWTDDTALTSTSKADKLDAKTYSLRAAYATQWWNLALTYTKNKDDKAYYYMSGGDHGMTYLYTSMIVSDFLAKEEDVYQVAFDYDFEALGVPGLNASYSYTYGKDGEYVSRGDADNGKTYNEWESDYSVSYTVQDGPLKDLSFKYTYANYSNNAPAAHTGDTFDVGEVTDNRFFIDYTISVF</sequence>
<comment type="similarity">
    <text evidence="1">Belongs to the outer membrane porin (Opr) (TC 1.B.25) family.</text>
</comment>
<keyword evidence="5" id="KW-1185">Reference proteome</keyword>
<name>A0A3P3VP89_9GAMM</name>
<protein>
    <submittedName>
        <fullName evidence="4">Outer membrane porin, OprD family</fullName>
    </submittedName>
</protein>
<evidence type="ECO:0000256" key="2">
    <source>
        <dbReference type="ARBA" id="ARBA00022448"/>
    </source>
</evidence>
<keyword evidence="3" id="KW-0732">Signal</keyword>
<reference evidence="4 5" key="2">
    <citation type="submission" date="2018-12" db="EMBL/GenBank/DDBJ databases">
        <title>Simiduia agarivorans gen. nov., sp. nov., a marine, agarolytic bacterium isolated from shallow coastal water from Keelung, Taiwan.</title>
        <authorList>
            <person name="Shieh W.Y."/>
        </authorList>
    </citation>
    <scope>NUCLEOTIDE SEQUENCE [LARGE SCALE GENOMIC DNA]</scope>
    <source>
        <strain evidence="4 5">GTF-13</strain>
    </source>
</reference>
<dbReference type="PANTHER" id="PTHR34596">
    <property type="entry name" value="CHITOPORIN"/>
    <property type="match status" value="1"/>
</dbReference>
<dbReference type="AlphaFoldDB" id="A0A3P3VP89"/>
<dbReference type="InterPro" id="IPR005318">
    <property type="entry name" value="OM_porin_bac"/>
</dbReference>
<dbReference type="GO" id="GO:0016020">
    <property type="term" value="C:membrane"/>
    <property type="evidence" value="ECO:0007669"/>
    <property type="project" value="InterPro"/>
</dbReference>
<evidence type="ECO:0000313" key="5">
    <source>
        <dbReference type="Proteomes" id="UP000280792"/>
    </source>
</evidence>
<dbReference type="Gene3D" id="2.40.160.10">
    <property type="entry name" value="Porin"/>
    <property type="match status" value="1"/>
</dbReference>
<keyword evidence="2" id="KW-0813">Transport</keyword>
<dbReference type="PANTHER" id="PTHR34596:SF2">
    <property type="entry name" value="CHITOPORIN"/>
    <property type="match status" value="1"/>
</dbReference>
<dbReference type="InterPro" id="IPR023614">
    <property type="entry name" value="Porin_dom_sf"/>
</dbReference>
<evidence type="ECO:0000256" key="3">
    <source>
        <dbReference type="ARBA" id="ARBA00022729"/>
    </source>
</evidence>
<accession>A0A3P3VP89</accession>
<reference evidence="4 5" key="1">
    <citation type="submission" date="2018-08" db="EMBL/GenBank/DDBJ databases">
        <authorList>
            <person name="Khan S.A."/>
        </authorList>
    </citation>
    <scope>NUCLEOTIDE SEQUENCE [LARGE SCALE GENOMIC DNA]</scope>
    <source>
        <strain evidence="4 5">GTF-13</strain>
    </source>
</reference>
<gene>
    <name evidence="4" type="ORF">D0544_03340</name>
</gene>
<evidence type="ECO:0000313" key="4">
    <source>
        <dbReference type="EMBL" id="RRJ84167.1"/>
    </source>
</evidence>
<dbReference type="Pfam" id="PF03573">
    <property type="entry name" value="OprD"/>
    <property type="match status" value="1"/>
</dbReference>
<proteinExistence type="inferred from homology"/>
<dbReference type="Proteomes" id="UP000280792">
    <property type="component" value="Unassembled WGS sequence"/>
</dbReference>
<dbReference type="EMBL" id="QWEZ01000001">
    <property type="protein sequence ID" value="RRJ84167.1"/>
    <property type="molecule type" value="Genomic_DNA"/>
</dbReference>
<dbReference type="GO" id="GO:0015288">
    <property type="term" value="F:porin activity"/>
    <property type="evidence" value="ECO:0007669"/>
    <property type="project" value="TreeGrafter"/>
</dbReference>
<comment type="caution">
    <text evidence="4">The sequence shown here is derived from an EMBL/GenBank/DDBJ whole genome shotgun (WGS) entry which is preliminary data.</text>
</comment>
<evidence type="ECO:0000256" key="1">
    <source>
        <dbReference type="ARBA" id="ARBA00009075"/>
    </source>
</evidence>